<comment type="caution">
    <text evidence="1">The sequence shown here is derived from an EMBL/GenBank/DDBJ whole genome shotgun (WGS) entry which is preliminary data.</text>
</comment>
<dbReference type="EMBL" id="JAYMRU010000001">
    <property type="protein sequence ID" value="MEM5398541.1"/>
    <property type="molecule type" value="Genomic_DNA"/>
</dbReference>
<sequence>MATNERIIPARVADDGSAHYTSVTSPPDDSTAVCYMIPNRVIPVIIVPGVMGTNLMNRRQKPVWLADGTWSVLKEWGSRGPEKRKVKLDPANTLVYSGGALPAGTQLSDAELRRRGWGEVANMSYGTFLPWLENALNDADTCKNGWRATLMKDLRDPVPGITPLLHEEVALSYKYHLPVHAVGYNWLQSNADSANRLGEKINEYKNYYRSQRKQCDYVILVTHSMGGLVSRWYSENTGGNANILGILHAVMPTTGSATAYKRVKSGTEMPVGIAVGANAAEMTAVFAQSPGPLQLLPSAEYGMGWLKIRDGSQSAALPVADPYGEVYLSRGQWWSLCDDK</sequence>
<accession>A0ACC6RAB0</accession>
<gene>
    <name evidence="1" type="ORF">VSR83_00385</name>
</gene>
<name>A0ACC6RAB0_9BURK</name>
<reference evidence="1" key="1">
    <citation type="submission" date="2024-01" db="EMBL/GenBank/DDBJ databases">
        <title>The diversity of rhizobia nodulating Mimosa spp. in eleven states of Brazil covering several biomes is determined by host plant, location, and edaphic factors.</title>
        <authorList>
            <person name="Rouws L."/>
            <person name="Barauna A."/>
            <person name="Beukes C."/>
            <person name="De Faria S.M."/>
            <person name="Gross E."/>
            <person name="Dos Reis Junior F.B."/>
            <person name="Simon M."/>
            <person name="Maluk M."/>
            <person name="Odee D.W."/>
            <person name="Kenicer G."/>
            <person name="Young J.P.W."/>
            <person name="Reis V.M."/>
            <person name="Zilli J."/>
            <person name="James E.K."/>
        </authorList>
    </citation>
    <scope>NUCLEOTIDE SEQUENCE</scope>
    <source>
        <strain evidence="1">JPY452</strain>
    </source>
</reference>
<evidence type="ECO:0000313" key="2">
    <source>
        <dbReference type="Proteomes" id="UP001392318"/>
    </source>
</evidence>
<dbReference type="Proteomes" id="UP001392318">
    <property type="component" value="Unassembled WGS sequence"/>
</dbReference>
<organism evidence="1 2">
    <name type="scientific">Paraburkholderia unamae</name>
    <dbReference type="NCBI Taxonomy" id="219649"/>
    <lineage>
        <taxon>Bacteria</taxon>
        <taxon>Pseudomonadati</taxon>
        <taxon>Pseudomonadota</taxon>
        <taxon>Betaproteobacteria</taxon>
        <taxon>Burkholderiales</taxon>
        <taxon>Burkholderiaceae</taxon>
        <taxon>Paraburkholderia</taxon>
    </lineage>
</organism>
<proteinExistence type="predicted"/>
<protein>
    <submittedName>
        <fullName evidence="1">Uncharacterized protein</fullName>
    </submittedName>
</protein>
<keyword evidence="2" id="KW-1185">Reference proteome</keyword>
<evidence type="ECO:0000313" key="1">
    <source>
        <dbReference type="EMBL" id="MEM5398541.1"/>
    </source>
</evidence>